<dbReference type="Pfam" id="PF07714">
    <property type="entry name" value="PK_Tyr_Ser-Thr"/>
    <property type="match status" value="1"/>
</dbReference>
<feature type="domain" description="Protein kinase" evidence="2">
    <location>
        <begin position="1"/>
        <end position="299"/>
    </location>
</feature>
<feature type="compositionally biased region" description="Polar residues" evidence="1">
    <location>
        <begin position="338"/>
        <end position="422"/>
    </location>
</feature>
<dbReference type="PROSITE" id="PS50011">
    <property type="entry name" value="PROTEIN_KINASE_DOM"/>
    <property type="match status" value="2"/>
</dbReference>
<name>A0ABR2H3R6_9EUKA</name>
<dbReference type="Proteomes" id="UP001470230">
    <property type="component" value="Unassembled WGS sequence"/>
</dbReference>
<sequence>MITKEINIEDYDITSSKIHTHSLICPVLDKKKHINVALNLYLFSKYFKVKKGTKEFFNQPSIFNLKGVVKIIAVQSPLQREEVSKIFSLFKVHYDEDYIQSSALVATEYLKYGQLKNLMKQYIFSKGANNNLINPTVRSKIIYGVAAIMKRLHKNNILHQYMPDHVYLDDNLEPLIKLSTFSFVIQNELNFESDGIELPIKFFTPEEIGGESITFKSDVFTYSIFLYGMFTGKFDIADFSFGKKYADLVNFTEIGKRPEYREEIPIHYWELIEECWKPNPNDRPSFDEITRILKNDKFALTEFGMKTDLNQLQKYQKRIDNDADESNKSLSNNESNSTDKSLNKNESNSTDKSLNKNESNSTDKSLSNNESNSTDKSLNNNESNSTDKSLNYDESNSTNKSLNYDESNNINKVENDSESMNTSLEEASEIIIFDDSQNRSDSNCINEVILVCQSVKNDGEEAADEMREKFSEYESDIKTKASQDLKTNESFFFDEQNFTNLGLIGESPTSYTYKLIDNRDMSHICKKVIKYKSGQTTAKDVQKVLQKYSDIYSTNHPCLCQAYGISKSSEEQLTTVSLYYEYIEYGLNDLLSVRINNTMKTKIVIDIVHAMSFLHKRGMMHRDLKVENVMFNSIFETKIADFGMVEIKESAIKDYSFVNDSLSRGTEALEFMSPEMIKGDKYDNKTDIYSFGVLLYFLFAGSLPHQEIEDKLNGKKISLPSQSPSISSFCINVISKCLSFDPSDRPSFENILDEMRKNFYQLADSVNSMIISKRDKELEFIEKNTKI</sequence>
<accession>A0ABR2H3R6</accession>
<feature type="domain" description="Protein kinase" evidence="2">
    <location>
        <begin position="498"/>
        <end position="760"/>
    </location>
</feature>
<dbReference type="PANTHER" id="PTHR23257:SF969">
    <property type="entry name" value="INTEGRIN-LINKED PROTEIN KINASE"/>
    <property type="match status" value="1"/>
</dbReference>
<dbReference type="InterPro" id="IPR001245">
    <property type="entry name" value="Ser-Thr/Tyr_kinase_cat_dom"/>
</dbReference>
<keyword evidence="4" id="KW-1185">Reference proteome</keyword>
<protein>
    <recommendedName>
        <fullName evidence="2">Protein kinase domain-containing protein</fullName>
    </recommendedName>
</protein>
<dbReference type="InterPro" id="IPR050167">
    <property type="entry name" value="Ser_Thr_protein_kinase"/>
</dbReference>
<proteinExistence type="predicted"/>
<dbReference type="Pfam" id="PF00069">
    <property type="entry name" value="Pkinase"/>
    <property type="match status" value="1"/>
</dbReference>
<evidence type="ECO:0000259" key="2">
    <source>
        <dbReference type="PROSITE" id="PS50011"/>
    </source>
</evidence>
<dbReference type="Gene3D" id="1.10.510.10">
    <property type="entry name" value="Transferase(Phosphotransferase) domain 1"/>
    <property type="match status" value="2"/>
</dbReference>
<organism evidence="3 4">
    <name type="scientific">Tritrichomonas musculus</name>
    <dbReference type="NCBI Taxonomy" id="1915356"/>
    <lineage>
        <taxon>Eukaryota</taxon>
        <taxon>Metamonada</taxon>
        <taxon>Parabasalia</taxon>
        <taxon>Tritrichomonadida</taxon>
        <taxon>Tritrichomonadidae</taxon>
        <taxon>Tritrichomonas</taxon>
    </lineage>
</organism>
<comment type="caution">
    <text evidence="3">The sequence shown here is derived from an EMBL/GenBank/DDBJ whole genome shotgun (WGS) entry which is preliminary data.</text>
</comment>
<evidence type="ECO:0000313" key="4">
    <source>
        <dbReference type="Proteomes" id="UP001470230"/>
    </source>
</evidence>
<feature type="region of interest" description="Disordered" evidence="1">
    <location>
        <begin position="322"/>
        <end position="422"/>
    </location>
</feature>
<dbReference type="EMBL" id="JAPFFF010000043">
    <property type="protein sequence ID" value="KAK8840868.1"/>
    <property type="molecule type" value="Genomic_DNA"/>
</dbReference>
<dbReference type="SUPFAM" id="SSF56112">
    <property type="entry name" value="Protein kinase-like (PK-like)"/>
    <property type="match status" value="2"/>
</dbReference>
<dbReference type="InterPro" id="IPR000719">
    <property type="entry name" value="Prot_kinase_dom"/>
</dbReference>
<gene>
    <name evidence="3" type="ORF">M9Y10_027696</name>
</gene>
<dbReference type="PANTHER" id="PTHR23257">
    <property type="entry name" value="SERINE-THREONINE PROTEIN KINASE"/>
    <property type="match status" value="1"/>
</dbReference>
<evidence type="ECO:0000256" key="1">
    <source>
        <dbReference type="SAM" id="MobiDB-lite"/>
    </source>
</evidence>
<dbReference type="SMART" id="SM00220">
    <property type="entry name" value="S_TKc"/>
    <property type="match status" value="1"/>
</dbReference>
<dbReference type="InterPro" id="IPR011009">
    <property type="entry name" value="Kinase-like_dom_sf"/>
</dbReference>
<dbReference type="InterPro" id="IPR008271">
    <property type="entry name" value="Ser/Thr_kinase_AS"/>
</dbReference>
<dbReference type="PROSITE" id="PS00108">
    <property type="entry name" value="PROTEIN_KINASE_ST"/>
    <property type="match status" value="1"/>
</dbReference>
<evidence type="ECO:0000313" key="3">
    <source>
        <dbReference type="EMBL" id="KAK8840868.1"/>
    </source>
</evidence>
<reference evidence="3 4" key="1">
    <citation type="submission" date="2024-04" db="EMBL/GenBank/DDBJ databases">
        <title>Tritrichomonas musculus Genome.</title>
        <authorList>
            <person name="Alves-Ferreira E."/>
            <person name="Grigg M."/>
            <person name="Lorenzi H."/>
            <person name="Galac M."/>
        </authorList>
    </citation>
    <scope>NUCLEOTIDE SEQUENCE [LARGE SCALE GENOMIC DNA]</scope>
    <source>
        <strain evidence="3 4">EAF2021</strain>
    </source>
</reference>